<dbReference type="HOGENOM" id="CLU_237738_0_0_1"/>
<dbReference type="PROSITE" id="PS00870">
    <property type="entry name" value="CLPAB_1"/>
    <property type="match status" value="2"/>
</dbReference>
<dbReference type="InterPro" id="IPR036628">
    <property type="entry name" value="Clp_N_dom_sf"/>
</dbReference>
<dbReference type="SUPFAM" id="SSF81923">
    <property type="entry name" value="Double Clp-N motif"/>
    <property type="match status" value="1"/>
</dbReference>
<feature type="coiled-coil region" evidence="9">
    <location>
        <begin position="516"/>
        <end position="615"/>
    </location>
</feature>
<feature type="coiled-coil region" evidence="9">
    <location>
        <begin position="1319"/>
        <end position="1418"/>
    </location>
</feature>
<dbReference type="PANTHER" id="PTHR11638">
    <property type="entry name" value="ATP-DEPENDENT CLP PROTEASE"/>
    <property type="match status" value="1"/>
</dbReference>
<dbReference type="Gramene" id="OMERI03G19900.2">
    <property type="protein sequence ID" value="OMERI03G19900.2"/>
    <property type="gene ID" value="OMERI03G19900"/>
</dbReference>
<keyword evidence="6 8" id="KW-0143">Chaperone</keyword>
<evidence type="ECO:0000256" key="4">
    <source>
        <dbReference type="ARBA" id="ARBA00022840"/>
    </source>
</evidence>
<dbReference type="Gramene" id="OMERI03G19900.1">
    <property type="protein sequence ID" value="OMERI03G19900.1"/>
    <property type="gene ID" value="OMERI03G19900"/>
</dbReference>
<organism evidence="11">
    <name type="scientific">Oryza meridionalis</name>
    <dbReference type="NCBI Taxonomy" id="40149"/>
    <lineage>
        <taxon>Eukaryota</taxon>
        <taxon>Viridiplantae</taxon>
        <taxon>Streptophyta</taxon>
        <taxon>Embryophyta</taxon>
        <taxon>Tracheophyta</taxon>
        <taxon>Spermatophyta</taxon>
        <taxon>Magnoliopsida</taxon>
        <taxon>Liliopsida</taxon>
        <taxon>Poales</taxon>
        <taxon>Poaceae</taxon>
        <taxon>BOP clade</taxon>
        <taxon>Oryzoideae</taxon>
        <taxon>Oryzeae</taxon>
        <taxon>Oryzinae</taxon>
        <taxon>Oryza</taxon>
    </lineage>
</organism>
<dbReference type="NCBIfam" id="TIGR03346">
    <property type="entry name" value="chaperone_ClpB"/>
    <property type="match status" value="2"/>
</dbReference>
<dbReference type="InterPro" id="IPR018368">
    <property type="entry name" value="ClpA/B_CS1"/>
</dbReference>
<reference evidence="11" key="1">
    <citation type="submission" date="2015-04" db="UniProtKB">
        <authorList>
            <consortium name="EnsemblPlants"/>
        </authorList>
    </citation>
    <scope>IDENTIFICATION</scope>
</reference>
<keyword evidence="9" id="KW-0175">Coiled coil</keyword>
<dbReference type="GO" id="GO:0034605">
    <property type="term" value="P:cellular response to heat"/>
    <property type="evidence" value="ECO:0007669"/>
    <property type="project" value="TreeGrafter"/>
</dbReference>
<keyword evidence="4 8" id="KW-0067">ATP-binding</keyword>
<evidence type="ECO:0000313" key="11">
    <source>
        <dbReference type="EnsemblPlants" id="OMERI03G19900.3"/>
    </source>
</evidence>
<dbReference type="PROSITE" id="PS51903">
    <property type="entry name" value="CLP_R"/>
    <property type="match status" value="1"/>
</dbReference>
<dbReference type="Pfam" id="PF17871">
    <property type="entry name" value="AAA_lid_9"/>
    <property type="match status" value="2"/>
</dbReference>
<evidence type="ECO:0000256" key="3">
    <source>
        <dbReference type="ARBA" id="ARBA00022741"/>
    </source>
</evidence>
<dbReference type="EnsemblPlants" id="OMERI03G19900.1">
    <property type="protein sequence ID" value="OMERI03G19900.1"/>
    <property type="gene ID" value="OMERI03G19900"/>
</dbReference>
<protein>
    <recommendedName>
        <fullName evidence="10">Clp R domain-containing protein</fullName>
    </recommendedName>
</protein>
<dbReference type="Gene3D" id="1.10.1780.10">
    <property type="entry name" value="Clp, N-terminal domain"/>
    <property type="match status" value="1"/>
</dbReference>
<comment type="similarity">
    <text evidence="1 8">Belongs to the ClpA/ClpB family.</text>
</comment>
<dbReference type="Pfam" id="PF00004">
    <property type="entry name" value="AAA"/>
    <property type="match status" value="2"/>
</dbReference>
<dbReference type="Gene3D" id="1.10.8.60">
    <property type="match status" value="2"/>
</dbReference>
<dbReference type="Pfam" id="PF07724">
    <property type="entry name" value="AAA_2"/>
    <property type="match status" value="2"/>
</dbReference>
<dbReference type="CDD" id="cd00009">
    <property type="entry name" value="AAA"/>
    <property type="match status" value="2"/>
</dbReference>
<evidence type="ECO:0000256" key="8">
    <source>
        <dbReference type="RuleBase" id="RU004432"/>
    </source>
</evidence>
<reference evidence="11" key="2">
    <citation type="submission" date="2018-05" db="EMBL/GenBank/DDBJ databases">
        <title>OmerRS3 (Oryza meridionalis Reference Sequence Version 3).</title>
        <authorList>
            <person name="Zhang J."/>
            <person name="Kudrna D."/>
            <person name="Lee S."/>
            <person name="Talag J."/>
            <person name="Welchert J."/>
            <person name="Wing R.A."/>
        </authorList>
    </citation>
    <scope>NUCLEOTIDE SEQUENCE [LARGE SCALE GENOMIC DNA]</scope>
    <source>
        <strain evidence="11">OR44</strain>
    </source>
</reference>
<dbReference type="InterPro" id="IPR017730">
    <property type="entry name" value="Chaperonin_ClpB"/>
</dbReference>
<evidence type="ECO:0000256" key="9">
    <source>
        <dbReference type="SAM" id="Coils"/>
    </source>
</evidence>
<dbReference type="InterPro" id="IPR019489">
    <property type="entry name" value="Clp_ATPase_C"/>
</dbReference>
<dbReference type="InterPro" id="IPR027417">
    <property type="entry name" value="P-loop_NTPase"/>
</dbReference>
<dbReference type="SUPFAM" id="SSF52540">
    <property type="entry name" value="P-loop containing nucleoside triphosphate hydrolases"/>
    <property type="match status" value="4"/>
</dbReference>
<dbReference type="PANTHER" id="PTHR11638:SF18">
    <property type="entry name" value="HEAT SHOCK PROTEIN 104"/>
    <property type="match status" value="1"/>
</dbReference>
<dbReference type="GO" id="GO:0042026">
    <property type="term" value="P:protein refolding"/>
    <property type="evidence" value="ECO:0007669"/>
    <property type="project" value="InterPro"/>
</dbReference>
<dbReference type="EnsemblPlants" id="OMERI03G19900.3">
    <property type="protein sequence ID" value="OMERI03G19900.3"/>
    <property type="gene ID" value="OMERI03G19900"/>
</dbReference>
<dbReference type="FunFam" id="3.40.50.300:FF:000120">
    <property type="entry name" value="ATP-dependent chaperone ClpB"/>
    <property type="match status" value="2"/>
</dbReference>
<evidence type="ECO:0000259" key="10">
    <source>
        <dbReference type="PROSITE" id="PS51903"/>
    </source>
</evidence>
<keyword evidence="5" id="KW-0809">Transit peptide</keyword>
<sequence length="1816" mass="203392">MAAAPPLAAGLRPAMAAAPSPVVAAAWGGARRGAALSSSARCRALRLSRGGGGGRSGWVAPPVVGRRPPRTLSVRCAASNGRITQQEFTEMAWQSIVSSPEVAKESKHQIVETEHLMKSLLEQRNGLARRIFSKAGVDNTRLLDATEKFIQRQPKVLGEDPGSMLGRDLEALIQRARDFKKEYGDSFVSVEHLVLGFAEDKRFGRQLFKDFQITVQSLKTAIESIRGKQNVIDQDPEGKYEALDKYGKDLTAMARQGKLDPVIGRDDEIRRCIQILSRRTKNNPVLIGEPGVGKTAIAEGLAQRIVQGDVPQALTNRRLIALDMGALIAGAKYRGEFEDRLKAVLKEVTDSDGQTILFIDEIHTVVGAGATNGAMDAGNLLKPMLGRGELRCIGATTLDEYRKYIEKDPALERRFQQVYVDQPSVEDTISILRGLRERYELHHGVRISDSALVAAALLSDRYISGRFLPDKAIDLVDESAAKLKMEITSKPTALDEIDRAVIKLEMERLSLTNDTDKASRDRLSRLEAELSLLKEKQKDLTEQWEREKSVMTKIQSIKEEIDRVNVEIQQAEREYDLNRAAELKYGSLNALQRQLQTTEKELDEYQSSGKSMLREEVTQDDIAEIVSRWTGIPVSKLKQSDREKLLYLEEELHKRVVGQDPAVKAVSEAIQRSRAGLSDPNRPIASFMFMGPTGVGKTELAKALAAFMFNTEEAVVRIDMSEYMEKHSVSRLIGAPPGYVGYEEGGQLTEAVRRRPYSVILFDEIEKAHGDVFNVFLQILDDGRVTDSQGRKVSFTNSIIIMTSNVGSQFILNMDEEGGSTDSAYENIKKRVMDAARSVFRPEFMNRIDEYIVFKPLEREQINSIVKLQLARVQKRIADRKIKLEVSPGAVEFLGSLGYDPNYGARPVKRVIQQYVENELAKGILRGDFKDEDSILVDTQVTVPSNGQLPQQKLVFHKMSEESAPAAAEDEKFLPANSFHSTRLAMSSNHLETQEKSAIILGFQFMWRKTRNSASSLMCPLRQRQLAECVQRLTEKKDPEGKYEALDKYGKDLTAMARQGKLDPVIGRDDEIRRCIQILSRRTKNNPVLIGEPGVGKTAIAEGLAQRIVQGDVPQALTNRRLIALDMGALIAGAKYRGEFEDRLKAVLKEVTDSDGQTILFIDEIHTVVGAGATNGAMDAGNLLKPMLGRGELRCIGATTLDEYRKYIEKDPALERRFQQVYVDQPSVEDTISILRGLRERYELHHGVRISDSALVAAALLSDRYISGRFLPDKAIDLVDESAAKLKMEITSKPTALDEIDRAVIKLEMERLSLTNDTDKASRDRLSRLEAELSLLKEKQKDLTEQWEREKSVMTKIQSIKEEIDRVNVEIQQAEREYDLNRAAELKYGSLNALQRQLQTTEKELDEYQSSGKSMLREEVTQDDIAEIVSRWTGIPVSKLKQSDREKLLYLEEELHKRVVGQDPAVKAVSEAIQRSRAGLSDPNRPIASFMFMGPTGVGKTELAKALAAFMFNTEEAVVRIDMSEYMEKHSVSRLIGAPPGYVGYEEGGQLTEAVRRRPYSVILFDEIEKAHGDVFNVFLQILDDGRVTDSQGRKVSFTNSIIIMTSNVGSQFILNMDEEGGSTDSAYENIKKRVMDAARSVFRPEFMNRIDEYIVFKPLEREQINSIVKLQLARVQKRIADRKIKLEVSPGAVEFLGSLGYDPNYGARPVKRVIQQYVENELAKGILRGDFKDEDSILVDTQVTVPSNGQLPQQKLVFHKMSEESAPAAAEDEKFLPARNVFTSPVRKDKLSGHQFNMEVNSGLHVYKREEKIGT</sequence>
<dbReference type="GO" id="GO:0016887">
    <property type="term" value="F:ATP hydrolysis activity"/>
    <property type="evidence" value="ECO:0007669"/>
    <property type="project" value="InterPro"/>
</dbReference>
<dbReference type="InterPro" id="IPR041546">
    <property type="entry name" value="ClpA/ClpB_AAA_lid"/>
</dbReference>
<dbReference type="Pfam" id="PF10431">
    <property type="entry name" value="ClpB_D2-small"/>
    <property type="match status" value="2"/>
</dbReference>
<dbReference type="InterPro" id="IPR001270">
    <property type="entry name" value="ClpA/B"/>
</dbReference>
<keyword evidence="12" id="KW-1185">Reference proteome</keyword>
<dbReference type="GO" id="GO:0005524">
    <property type="term" value="F:ATP binding"/>
    <property type="evidence" value="ECO:0007669"/>
    <property type="project" value="UniProtKB-KW"/>
</dbReference>
<dbReference type="FunFam" id="3.40.50.300:FF:000025">
    <property type="entry name" value="ATP-dependent Clp protease subunit"/>
    <property type="match status" value="2"/>
</dbReference>
<dbReference type="SMART" id="SM00382">
    <property type="entry name" value="AAA"/>
    <property type="match status" value="4"/>
</dbReference>
<dbReference type="FunFam" id="3.40.50.300:FF:000010">
    <property type="entry name" value="Chaperone clpB 1, putative"/>
    <property type="match status" value="2"/>
</dbReference>
<dbReference type="Gramene" id="OMERI03G19900.3">
    <property type="protein sequence ID" value="OMERI03G19900.3"/>
    <property type="gene ID" value="OMERI03G19900"/>
</dbReference>
<evidence type="ECO:0000256" key="6">
    <source>
        <dbReference type="ARBA" id="ARBA00023186"/>
    </source>
</evidence>
<dbReference type="FunFam" id="1.10.8.60:FF:000017">
    <property type="entry name" value="ATP-dependent chaperone ClpB"/>
    <property type="match status" value="2"/>
</dbReference>
<evidence type="ECO:0000256" key="2">
    <source>
        <dbReference type="ARBA" id="ARBA00022737"/>
    </source>
</evidence>
<feature type="domain" description="Clp R" evidence="10">
    <location>
        <begin position="84"/>
        <end position="228"/>
    </location>
</feature>
<dbReference type="STRING" id="40149.A0A0E0D2C5"/>
<dbReference type="InterPro" id="IPR003593">
    <property type="entry name" value="AAA+_ATPase"/>
</dbReference>
<dbReference type="eggNOG" id="KOG1051">
    <property type="taxonomic scope" value="Eukaryota"/>
</dbReference>
<dbReference type="InterPro" id="IPR050130">
    <property type="entry name" value="ClpA_ClpB"/>
</dbReference>
<accession>A0A0E0D2C5</accession>
<dbReference type="InterPro" id="IPR003959">
    <property type="entry name" value="ATPase_AAA_core"/>
</dbReference>
<dbReference type="InterPro" id="IPR004176">
    <property type="entry name" value="Clp_R_N"/>
</dbReference>
<keyword evidence="2 7" id="KW-0677">Repeat</keyword>
<proteinExistence type="inferred from homology"/>
<dbReference type="InterPro" id="IPR028299">
    <property type="entry name" value="ClpA/B_CS2"/>
</dbReference>
<dbReference type="CDD" id="cd19499">
    <property type="entry name" value="RecA-like_ClpB_Hsp104-like"/>
    <property type="match status" value="2"/>
</dbReference>
<dbReference type="PROSITE" id="PS00871">
    <property type="entry name" value="CLPAB_2"/>
    <property type="match status" value="2"/>
</dbReference>
<dbReference type="Proteomes" id="UP000008021">
    <property type="component" value="Chromosome 3"/>
</dbReference>
<dbReference type="GO" id="GO:0005737">
    <property type="term" value="C:cytoplasm"/>
    <property type="evidence" value="ECO:0007669"/>
    <property type="project" value="InterPro"/>
</dbReference>
<dbReference type="PRINTS" id="PR00300">
    <property type="entry name" value="CLPPROTEASEA"/>
</dbReference>
<evidence type="ECO:0000256" key="5">
    <source>
        <dbReference type="ARBA" id="ARBA00022946"/>
    </source>
</evidence>
<dbReference type="SMART" id="SM01086">
    <property type="entry name" value="ClpB_D2-small"/>
    <property type="match status" value="2"/>
</dbReference>
<evidence type="ECO:0000313" key="12">
    <source>
        <dbReference type="Proteomes" id="UP000008021"/>
    </source>
</evidence>
<dbReference type="Gene3D" id="3.40.50.300">
    <property type="entry name" value="P-loop containing nucleotide triphosphate hydrolases"/>
    <property type="match status" value="6"/>
</dbReference>
<name>A0A0E0D2C5_9ORYZ</name>
<keyword evidence="3 8" id="KW-0547">Nucleotide-binding</keyword>
<dbReference type="FunFam" id="1.10.1780.10:FF:000006">
    <property type="entry name" value="Chaperone protein ClpB3, chloroplastic"/>
    <property type="match status" value="1"/>
</dbReference>
<evidence type="ECO:0000256" key="7">
    <source>
        <dbReference type="PROSITE-ProRule" id="PRU01251"/>
    </source>
</evidence>
<dbReference type="Pfam" id="PF02861">
    <property type="entry name" value="Clp_N"/>
    <property type="match status" value="1"/>
</dbReference>
<dbReference type="EnsemblPlants" id="OMERI03G19900.2">
    <property type="protein sequence ID" value="OMERI03G19900.2"/>
    <property type="gene ID" value="OMERI03G19900"/>
</dbReference>
<evidence type="ECO:0000256" key="1">
    <source>
        <dbReference type="ARBA" id="ARBA00008675"/>
    </source>
</evidence>